<keyword evidence="4" id="KW-1185">Reference proteome</keyword>
<evidence type="ECO:0000313" key="4">
    <source>
        <dbReference type="Proteomes" id="UP000254958"/>
    </source>
</evidence>
<gene>
    <name evidence="3" type="ORF">C7453_101325</name>
    <name evidence="2" type="ORF">HLH32_01610</name>
</gene>
<organism evidence="3 4">
    <name type="scientific">Gluconacetobacter liquefaciens</name>
    <name type="common">Acetobacter liquefaciens</name>
    <dbReference type="NCBI Taxonomy" id="89584"/>
    <lineage>
        <taxon>Bacteria</taxon>
        <taxon>Pseudomonadati</taxon>
        <taxon>Pseudomonadota</taxon>
        <taxon>Alphaproteobacteria</taxon>
        <taxon>Acetobacterales</taxon>
        <taxon>Acetobacteraceae</taxon>
        <taxon>Gluconacetobacter</taxon>
    </lineage>
</organism>
<proteinExistence type="predicted"/>
<dbReference type="PANTHER" id="PTHR43543">
    <property type="entry name" value="MALONIC SEMIALDEHYDE REDUCTASE RUTE-RELATED"/>
    <property type="match status" value="1"/>
</dbReference>
<name>A0A370G9X1_GLULI</name>
<protein>
    <submittedName>
        <fullName evidence="3">3-hydroxypropanoate dehydrogenase</fullName>
    </submittedName>
    <submittedName>
        <fullName evidence="2">Malonic semialdehyde reductase</fullName>
        <ecNumber evidence="2">1.1.1.298</ecNumber>
    </submittedName>
</protein>
<dbReference type="EMBL" id="JABEQI010000001">
    <property type="protein sequence ID" value="MBB2185101.1"/>
    <property type="molecule type" value="Genomic_DNA"/>
</dbReference>
<dbReference type="Proteomes" id="UP000562982">
    <property type="component" value="Unassembled WGS sequence"/>
</dbReference>
<dbReference type="GO" id="GO:0035527">
    <property type="term" value="F:3-hydroxypropionate dehydrogenase (NADP+) activity"/>
    <property type="evidence" value="ECO:0007669"/>
    <property type="project" value="UniProtKB-EC"/>
</dbReference>
<dbReference type="Gene3D" id="3.40.109.10">
    <property type="entry name" value="NADH Oxidase"/>
    <property type="match status" value="1"/>
</dbReference>
<dbReference type="AlphaFoldDB" id="A0A370G9X1"/>
<sequence>MVLDEAGLDLLFRTARTPERWRDEAVTDDVLHRLYDLVRLGPTSGNGSPARFVFLRTVDNRERLRSTLSEGNVEKVLSAPVTVIVAHDPLFFDRFATLNPEPGLRSWFAADVGLAEETAFRNGTLQGGYLIMAARALGLDVLPVSGFDAYAVEDSFLAGQGWRVNFLVSLGYADGQPERPRAPRLSFDDACMML</sequence>
<reference evidence="3 4" key="1">
    <citation type="submission" date="2018-07" db="EMBL/GenBank/DDBJ databases">
        <title>Genomic Encyclopedia of Type Strains, Phase IV (KMG-IV): sequencing the most valuable type-strain genomes for metagenomic binning, comparative biology and taxonomic classification.</title>
        <authorList>
            <person name="Goeker M."/>
        </authorList>
    </citation>
    <scope>NUCLEOTIDE SEQUENCE [LARGE SCALE GENOMIC DNA]</scope>
    <source>
        <strain evidence="3 4">DSM 5603</strain>
    </source>
</reference>
<dbReference type="SUPFAM" id="SSF55469">
    <property type="entry name" value="FMN-dependent nitroreductase-like"/>
    <property type="match status" value="1"/>
</dbReference>
<evidence type="ECO:0000313" key="3">
    <source>
        <dbReference type="EMBL" id="RDI40531.1"/>
    </source>
</evidence>
<feature type="domain" description="Nitroreductase" evidence="1">
    <location>
        <begin position="22"/>
        <end position="172"/>
    </location>
</feature>
<dbReference type="Pfam" id="PF00881">
    <property type="entry name" value="Nitroreductase"/>
    <property type="match status" value="1"/>
</dbReference>
<dbReference type="NCBIfam" id="NF003768">
    <property type="entry name" value="PRK05365.1"/>
    <property type="match status" value="1"/>
</dbReference>
<evidence type="ECO:0000259" key="1">
    <source>
        <dbReference type="Pfam" id="PF00881"/>
    </source>
</evidence>
<dbReference type="RefSeq" id="WP_114725419.1">
    <property type="nucleotide sequence ID" value="NZ_BJMI01000004.1"/>
</dbReference>
<keyword evidence="2" id="KW-0560">Oxidoreductase</keyword>
<dbReference type="InterPro" id="IPR000415">
    <property type="entry name" value="Nitroreductase-like"/>
</dbReference>
<evidence type="ECO:0000313" key="2">
    <source>
        <dbReference type="EMBL" id="MBB2185101.1"/>
    </source>
</evidence>
<dbReference type="EMBL" id="QQAW01000001">
    <property type="protein sequence ID" value="RDI40531.1"/>
    <property type="molecule type" value="Genomic_DNA"/>
</dbReference>
<dbReference type="PANTHER" id="PTHR43543:SF1">
    <property type="entry name" value="MALONIC SEMIALDEHYDE REDUCTASE RUTE-RELATED"/>
    <property type="match status" value="1"/>
</dbReference>
<dbReference type="InterPro" id="IPR029479">
    <property type="entry name" value="Nitroreductase"/>
</dbReference>
<reference evidence="2 5" key="2">
    <citation type="submission" date="2020-04" db="EMBL/GenBank/DDBJ databases">
        <title>Description of novel Gluconacetobacter.</title>
        <authorList>
            <person name="Sombolestani A."/>
        </authorList>
    </citation>
    <scope>NUCLEOTIDE SEQUENCE [LARGE SCALE GENOMIC DNA]</scope>
    <source>
        <strain evidence="2 5">LMG 1382</strain>
    </source>
</reference>
<dbReference type="OrthoDB" id="9784375at2"/>
<dbReference type="EC" id="1.1.1.298" evidence="2"/>
<dbReference type="Proteomes" id="UP000254958">
    <property type="component" value="Unassembled WGS sequence"/>
</dbReference>
<evidence type="ECO:0000313" key="5">
    <source>
        <dbReference type="Proteomes" id="UP000562982"/>
    </source>
</evidence>
<dbReference type="InterPro" id="IPR050461">
    <property type="entry name" value="Nitroreductase_HadB/RutE"/>
</dbReference>
<accession>A0A370G9X1</accession>
<comment type="caution">
    <text evidence="3">The sequence shown here is derived from an EMBL/GenBank/DDBJ whole genome shotgun (WGS) entry which is preliminary data.</text>
</comment>